<evidence type="ECO:0000256" key="3">
    <source>
        <dbReference type="ARBA" id="ARBA00022989"/>
    </source>
</evidence>
<protein>
    <submittedName>
        <fullName evidence="8">HemY protein</fullName>
    </submittedName>
</protein>
<dbReference type="GO" id="GO:0016020">
    <property type="term" value="C:membrane"/>
    <property type="evidence" value="ECO:0007669"/>
    <property type="project" value="UniProtKB-SubCell"/>
</dbReference>
<reference evidence="8 9" key="1">
    <citation type="submission" date="2018-05" db="EMBL/GenBank/DDBJ databases">
        <title>Genomic Encyclopedia of Type Strains, Phase IV (KMG-IV): sequencing the most valuable type-strain genomes for metagenomic binning, comparative biology and taxonomic classification.</title>
        <authorList>
            <person name="Goeker M."/>
        </authorList>
    </citation>
    <scope>NUCLEOTIDE SEQUENCE [LARGE SCALE GENOMIC DNA]</scope>
    <source>
        <strain evidence="8 9">DSM 16791</strain>
    </source>
</reference>
<evidence type="ECO:0000256" key="6">
    <source>
        <dbReference type="SAM" id="Phobius"/>
    </source>
</evidence>
<name>A0A317PH93_9HYPH</name>
<dbReference type="Gene3D" id="1.25.40.10">
    <property type="entry name" value="Tetratricopeptide repeat domain"/>
    <property type="match status" value="1"/>
</dbReference>
<dbReference type="EMBL" id="QGTR01000005">
    <property type="protein sequence ID" value="PWV98261.1"/>
    <property type="molecule type" value="Genomic_DNA"/>
</dbReference>
<organism evidence="8 9">
    <name type="scientific">Hoeflea marina</name>
    <dbReference type="NCBI Taxonomy" id="274592"/>
    <lineage>
        <taxon>Bacteria</taxon>
        <taxon>Pseudomonadati</taxon>
        <taxon>Pseudomonadota</taxon>
        <taxon>Alphaproteobacteria</taxon>
        <taxon>Hyphomicrobiales</taxon>
        <taxon>Rhizobiaceae</taxon>
        <taxon>Hoeflea</taxon>
    </lineage>
</organism>
<dbReference type="InterPro" id="IPR011990">
    <property type="entry name" value="TPR-like_helical_dom_sf"/>
</dbReference>
<dbReference type="AlphaFoldDB" id="A0A317PH93"/>
<evidence type="ECO:0000256" key="4">
    <source>
        <dbReference type="ARBA" id="ARBA00023136"/>
    </source>
</evidence>
<comment type="caution">
    <text evidence="8">The sequence shown here is derived from an EMBL/GenBank/DDBJ whole genome shotgun (WGS) entry which is preliminary data.</text>
</comment>
<accession>A0A317PH93</accession>
<keyword evidence="3 6" id="KW-1133">Transmembrane helix</keyword>
<feature type="region of interest" description="Disordered" evidence="5">
    <location>
        <begin position="507"/>
        <end position="592"/>
    </location>
</feature>
<dbReference type="Pfam" id="PF07219">
    <property type="entry name" value="HemY_N"/>
    <property type="match status" value="1"/>
</dbReference>
<feature type="domain" description="HemY N-terminal" evidence="7">
    <location>
        <begin position="26"/>
        <end position="133"/>
    </location>
</feature>
<evidence type="ECO:0000256" key="1">
    <source>
        <dbReference type="ARBA" id="ARBA00004370"/>
    </source>
</evidence>
<feature type="compositionally biased region" description="Low complexity" evidence="5">
    <location>
        <begin position="515"/>
        <end position="529"/>
    </location>
</feature>
<dbReference type="RefSeq" id="WP_110033678.1">
    <property type="nucleotide sequence ID" value="NZ_QGTR01000005.1"/>
</dbReference>
<evidence type="ECO:0000259" key="7">
    <source>
        <dbReference type="Pfam" id="PF07219"/>
    </source>
</evidence>
<dbReference type="OrthoDB" id="9798343at2"/>
<keyword evidence="9" id="KW-1185">Reference proteome</keyword>
<keyword evidence="4 6" id="KW-0472">Membrane</keyword>
<dbReference type="PIRSF" id="PIRSF031802">
    <property type="entry name" value="UCP031802"/>
    <property type="match status" value="1"/>
</dbReference>
<dbReference type="InterPro" id="IPR016982">
    <property type="entry name" value="Mms48"/>
</dbReference>
<keyword evidence="2 6" id="KW-0812">Transmembrane</keyword>
<proteinExistence type="predicted"/>
<sequence>MIRLLFFVALILAMGFGFAWLADRPGDLTIAWQGQRIEMSLMVAVTAVVSLIVVIMVGWWLIRAIIVSPRTVSRYFRASKRDRGYQALSTGLIAAGAGDAALARKMNKRTKSLLSADQEPLIHLLDVQAALIEGRHEEARALFEAMAEDPETRELGLRGLYLEARRLGAEEAANHYAETAAEKAPHLPWAGQATLANRTRERKWDEALSLLDRQKQAGMLNRAETDRKRAVLLTARAMDHLDADPAGARDDGLAAVRLAPGLVPAAMIAARALFREDNLRKGSKILETLWKTTPHPDVAELYVRARLGDSVSDRLKRAQRLESLRPHNPESLFAVARAALDAKRYDLARAKAEAAARLQPREGVFLLLADIEEAETGDQGRIRHWLSQALRAPRDPAWTADGYVSDTWEPVSPVSGTLDAFEWKVPLEQLSGPLLDHETATASVDRAISTLPPLLARATEAEADGVRAPRPAAVSAAVAQADTAAATNESPAGAVIEVAATPIEHADDADATSRQAEPQPAATAPAEAGGSPGPEAPQTAPSSSTARPVPADMPAEESEIAAREAAFLNHRPDDPGVDEETTAETKQRFRLF</sequence>
<gene>
    <name evidence="8" type="ORF">DFR52_105242</name>
</gene>
<evidence type="ECO:0000256" key="5">
    <source>
        <dbReference type="SAM" id="MobiDB-lite"/>
    </source>
</evidence>
<feature type="transmembrane region" description="Helical" evidence="6">
    <location>
        <begin position="83"/>
        <end position="103"/>
    </location>
</feature>
<dbReference type="Proteomes" id="UP000246352">
    <property type="component" value="Unassembled WGS sequence"/>
</dbReference>
<comment type="subcellular location">
    <subcellularLocation>
        <location evidence="1">Membrane</location>
    </subcellularLocation>
</comment>
<dbReference type="InterPro" id="IPR010817">
    <property type="entry name" value="HemY_N"/>
</dbReference>
<evidence type="ECO:0000313" key="9">
    <source>
        <dbReference type="Proteomes" id="UP000246352"/>
    </source>
</evidence>
<feature type="transmembrane region" description="Helical" evidence="6">
    <location>
        <begin position="37"/>
        <end position="62"/>
    </location>
</feature>
<evidence type="ECO:0000313" key="8">
    <source>
        <dbReference type="EMBL" id="PWV98261.1"/>
    </source>
</evidence>
<feature type="compositionally biased region" description="Basic and acidic residues" evidence="5">
    <location>
        <begin position="583"/>
        <end position="592"/>
    </location>
</feature>
<evidence type="ECO:0000256" key="2">
    <source>
        <dbReference type="ARBA" id="ARBA00022692"/>
    </source>
</evidence>